<dbReference type="AlphaFoldDB" id="A0AAP2Z523"/>
<dbReference type="PRINTS" id="PR00155">
    <property type="entry name" value="AMICYANIN"/>
</dbReference>
<protein>
    <submittedName>
        <fullName evidence="9">Halocyanin domain-containing protein</fullName>
    </submittedName>
</protein>
<keyword evidence="5" id="KW-0249">Electron transport</keyword>
<dbReference type="InterPro" id="IPR008972">
    <property type="entry name" value="Cupredoxin"/>
</dbReference>
<dbReference type="NCBIfam" id="TIGR03102">
    <property type="entry name" value="halo_cynanin"/>
    <property type="match status" value="1"/>
</dbReference>
<evidence type="ECO:0000256" key="7">
    <source>
        <dbReference type="PIRSR" id="PIRSR602386-1"/>
    </source>
</evidence>
<keyword evidence="4" id="KW-0574">Periplasm</keyword>
<dbReference type="SUPFAM" id="SSF49503">
    <property type="entry name" value="Cupredoxins"/>
    <property type="match status" value="1"/>
</dbReference>
<dbReference type="Proteomes" id="UP001320972">
    <property type="component" value="Unassembled WGS sequence"/>
</dbReference>
<keyword evidence="2" id="KW-0813">Transport</keyword>
<evidence type="ECO:0000256" key="2">
    <source>
        <dbReference type="ARBA" id="ARBA00022448"/>
    </source>
</evidence>
<accession>A0AAP2Z523</accession>
<dbReference type="GO" id="GO:0042597">
    <property type="term" value="C:periplasmic space"/>
    <property type="evidence" value="ECO:0007669"/>
    <property type="project" value="UniProtKB-SubCell"/>
</dbReference>
<evidence type="ECO:0000256" key="4">
    <source>
        <dbReference type="ARBA" id="ARBA00022764"/>
    </source>
</evidence>
<dbReference type="InterPro" id="IPR000923">
    <property type="entry name" value="BlueCu_1"/>
</dbReference>
<keyword evidence="11" id="KW-1185">Reference proteome</keyword>
<name>A0AAP2Z523_9EURY</name>
<feature type="binding site" evidence="7">
    <location>
        <position position="127"/>
    </location>
    <ligand>
        <name>Cu cation</name>
        <dbReference type="ChEBI" id="CHEBI:23378"/>
    </ligand>
</feature>
<evidence type="ECO:0000256" key="1">
    <source>
        <dbReference type="ARBA" id="ARBA00004418"/>
    </source>
</evidence>
<proteinExistence type="predicted"/>
<dbReference type="InterPro" id="IPR002386">
    <property type="entry name" value="Amicyanin/Pseudoazurin"/>
</dbReference>
<feature type="binding site" evidence="7">
    <location>
        <position position="132"/>
    </location>
    <ligand>
        <name>Cu cation</name>
        <dbReference type="ChEBI" id="CHEBI:23378"/>
    </ligand>
</feature>
<evidence type="ECO:0000313" key="10">
    <source>
        <dbReference type="EMBL" id="MCU4972083.1"/>
    </source>
</evidence>
<reference evidence="9 11" key="1">
    <citation type="submission" date="2022-09" db="EMBL/GenBank/DDBJ databases">
        <title>Enrichment on poylsaccharides allowed isolation of novel metabolic and taxonomic groups of Haloarchaea.</title>
        <authorList>
            <person name="Sorokin D.Y."/>
            <person name="Elcheninov A.G."/>
            <person name="Khizhniak T.V."/>
            <person name="Kolganova T.V."/>
            <person name="Kublanov I.V."/>
        </authorList>
    </citation>
    <scope>NUCLEOTIDE SEQUENCE</scope>
    <source>
        <strain evidence="10 11">AArc-m2/3/4</strain>
        <strain evidence="9">AArc-xg1-1</strain>
    </source>
</reference>
<evidence type="ECO:0000259" key="8">
    <source>
        <dbReference type="Pfam" id="PF00127"/>
    </source>
</evidence>
<keyword evidence="3 7" id="KW-0479">Metal-binding</keyword>
<comment type="cofactor">
    <cofactor evidence="7">
        <name>Cu cation</name>
        <dbReference type="ChEBI" id="CHEBI:23378"/>
    </cofactor>
    <text evidence="7">Binds 1 copper ion per subunit.</text>
</comment>
<feature type="binding site" evidence="7">
    <location>
        <position position="89"/>
    </location>
    <ligand>
        <name>Cu cation</name>
        <dbReference type="ChEBI" id="CHEBI:23378"/>
    </ligand>
</feature>
<gene>
    <name evidence="10" type="ORF">OB955_04970</name>
    <name evidence="9" type="ORF">OB960_25700</name>
</gene>
<dbReference type="Proteomes" id="UP001321018">
    <property type="component" value="Unassembled WGS sequence"/>
</dbReference>
<dbReference type="GO" id="GO:0005507">
    <property type="term" value="F:copper ion binding"/>
    <property type="evidence" value="ECO:0007669"/>
    <property type="project" value="InterPro"/>
</dbReference>
<dbReference type="RefSeq" id="WP_338006558.1">
    <property type="nucleotide sequence ID" value="NZ_JAOPKA010000043.1"/>
</dbReference>
<dbReference type="PROSITE" id="PS00196">
    <property type="entry name" value="COPPER_BLUE"/>
    <property type="match status" value="1"/>
</dbReference>
<evidence type="ECO:0000313" key="11">
    <source>
        <dbReference type="Proteomes" id="UP001320972"/>
    </source>
</evidence>
<dbReference type="InterPro" id="IPR006311">
    <property type="entry name" value="TAT_signal"/>
</dbReference>
<keyword evidence="6 7" id="KW-0186">Copper</keyword>
<dbReference type="EMBL" id="JAOPKB010000002">
    <property type="protein sequence ID" value="MCU4972083.1"/>
    <property type="molecule type" value="Genomic_DNA"/>
</dbReference>
<organism evidence="9 12">
    <name type="scientific">Natronoglomus mannanivorans</name>
    <dbReference type="NCBI Taxonomy" id="2979990"/>
    <lineage>
        <taxon>Archaea</taxon>
        <taxon>Methanobacteriati</taxon>
        <taxon>Methanobacteriota</taxon>
        <taxon>Stenosarchaea group</taxon>
        <taxon>Halobacteria</taxon>
        <taxon>Halobacteriales</taxon>
        <taxon>Natrialbaceae</taxon>
        <taxon>Natronoglomus</taxon>
    </lineage>
</organism>
<dbReference type="GO" id="GO:0009055">
    <property type="term" value="F:electron transfer activity"/>
    <property type="evidence" value="ECO:0007669"/>
    <property type="project" value="InterPro"/>
</dbReference>
<comment type="caution">
    <text evidence="9">The sequence shown here is derived from an EMBL/GenBank/DDBJ whole genome shotgun (WGS) entry which is preliminary data.</text>
</comment>
<evidence type="ECO:0000256" key="5">
    <source>
        <dbReference type="ARBA" id="ARBA00022982"/>
    </source>
</evidence>
<dbReference type="Gene3D" id="2.60.40.420">
    <property type="entry name" value="Cupredoxins - blue copper proteins"/>
    <property type="match status" value="1"/>
</dbReference>
<dbReference type="CDD" id="cd04220">
    <property type="entry name" value="Halocyanin"/>
    <property type="match status" value="1"/>
</dbReference>
<dbReference type="InterPro" id="IPR017533">
    <property type="entry name" value="Halocyanin"/>
</dbReference>
<dbReference type="EMBL" id="JAOPKA010000043">
    <property type="protein sequence ID" value="MCU4744763.1"/>
    <property type="molecule type" value="Genomic_DNA"/>
</dbReference>
<evidence type="ECO:0000313" key="12">
    <source>
        <dbReference type="Proteomes" id="UP001321018"/>
    </source>
</evidence>
<feature type="domain" description="Blue (type 1) copper" evidence="8">
    <location>
        <begin position="53"/>
        <end position="138"/>
    </location>
</feature>
<comment type="subcellular location">
    <subcellularLocation>
        <location evidence="1">Periplasm</location>
    </subcellularLocation>
</comment>
<sequence>MNRRTFLAGAGASAVALTVGTSAASAQDDSFDGWLEDVPNYDGVVDYTGEDEVHVTVGADDGFTFAPAAIRVDPGTTVVWEWTGEGGGHDVVDEDGAFESEFVSDAGHEFEHTFDEEGVSLYGCTPHIPMGMKGAVVVGDAADEAPTADAPAQTAGGLQSVPVLPGTAAALGIIAGVTVAISRWTSAGRDEDRLSNR</sequence>
<dbReference type="InterPro" id="IPR028871">
    <property type="entry name" value="BlueCu_1_BS"/>
</dbReference>
<dbReference type="Pfam" id="PF00127">
    <property type="entry name" value="Copper-bind"/>
    <property type="match status" value="1"/>
</dbReference>
<evidence type="ECO:0000313" key="9">
    <source>
        <dbReference type="EMBL" id="MCU4744763.1"/>
    </source>
</evidence>
<evidence type="ECO:0000256" key="6">
    <source>
        <dbReference type="ARBA" id="ARBA00023008"/>
    </source>
</evidence>
<dbReference type="PROSITE" id="PS51318">
    <property type="entry name" value="TAT"/>
    <property type="match status" value="1"/>
</dbReference>
<evidence type="ECO:0000256" key="3">
    <source>
        <dbReference type="ARBA" id="ARBA00022723"/>
    </source>
</evidence>
<feature type="binding site" evidence="7">
    <location>
        <position position="124"/>
    </location>
    <ligand>
        <name>Cu cation</name>
        <dbReference type="ChEBI" id="CHEBI:23378"/>
    </ligand>
</feature>